<feature type="signal peptide" evidence="4">
    <location>
        <begin position="1"/>
        <end position="24"/>
    </location>
</feature>
<dbReference type="InParanoid" id="A5DI39"/>
<dbReference type="Gene3D" id="2.120.10.30">
    <property type="entry name" value="TolB, C-terminal domain"/>
    <property type="match status" value="1"/>
</dbReference>
<dbReference type="Pfam" id="PF03022">
    <property type="entry name" value="MRJP"/>
    <property type="match status" value="1"/>
</dbReference>
<comment type="subcellular location">
    <subcellularLocation>
        <location evidence="1">Secreted</location>
    </subcellularLocation>
</comment>
<evidence type="ECO:0000256" key="3">
    <source>
        <dbReference type="ARBA" id="ARBA00022525"/>
    </source>
</evidence>
<dbReference type="GeneID" id="5127045"/>
<dbReference type="HOGENOM" id="CLU_031076_0_2_1"/>
<dbReference type="AlphaFoldDB" id="A5DI39"/>
<dbReference type="Proteomes" id="UP000001997">
    <property type="component" value="Unassembled WGS sequence"/>
</dbReference>
<protein>
    <recommendedName>
        <fullName evidence="7">Major royal jelly protein</fullName>
    </recommendedName>
</protein>
<reference evidence="5 6" key="1">
    <citation type="journal article" date="2009" name="Nature">
        <title>Evolution of pathogenicity and sexual reproduction in eight Candida genomes.</title>
        <authorList>
            <person name="Butler G."/>
            <person name="Rasmussen M.D."/>
            <person name="Lin M.F."/>
            <person name="Santos M.A."/>
            <person name="Sakthikumar S."/>
            <person name="Munro C.A."/>
            <person name="Rheinbay E."/>
            <person name="Grabherr M."/>
            <person name="Forche A."/>
            <person name="Reedy J.L."/>
            <person name="Agrafioti I."/>
            <person name="Arnaud M.B."/>
            <person name="Bates S."/>
            <person name="Brown A.J."/>
            <person name="Brunke S."/>
            <person name="Costanzo M.C."/>
            <person name="Fitzpatrick D.A."/>
            <person name="de Groot P.W."/>
            <person name="Harris D."/>
            <person name="Hoyer L.L."/>
            <person name="Hube B."/>
            <person name="Klis F.M."/>
            <person name="Kodira C."/>
            <person name="Lennard N."/>
            <person name="Logue M.E."/>
            <person name="Martin R."/>
            <person name="Neiman A.M."/>
            <person name="Nikolaou E."/>
            <person name="Quail M.A."/>
            <person name="Quinn J."/>
            <person name="Santos M.C."/>
            <person name="Schmitzberger F.F."/>
            <person name="Sherlock G."/>
            <person name="Shah P."/>
            <person name="Silverstein K.A."/>
            <person name="Skrzypek M.S."/>
            <person name="Soll D."/>
            <person name="Staggs R."/>
            <person name="Stansfield I."/>
            <person name="Stumpf M.P."/>
            <person name="Sudbery P.E."/>
            <person name="Srikantha T."/>
            <person name="Zeng Q."/>
            <person name="Berman J."/>
            <person name="Berriman M."/>
            <person name="Heitman J."/>
            <person name="Gow N.A."/>
            <person name="Lorenz M.C."/>
            <person name="Birren B.W."/>
            <person name="Kellis M."/>
            <person name="Cuomo C.A."/>
        </authorList>
    </citation>
    <scope>NUCLEOTIDE SEQUENCE [LARGE SCALE GENOMIC DNA]</scope>
    <source>
        <strain evidence="6">ATCC 6260 / CBS 566 / DSM 6381 / JCM 1539 / NBRC 10279 / NRRL Y-324</strain>
    </source>
</reference>
<dbReference type="PANTHER" id="PTHR10009">
    <property type="entry name" value="PROTEIN YELLOW-RELATED"/>
    <property type="match status" value="1"/>
</dbReference>
<dbReference type="InterPro" id="IPR017996">
    <property type="entry name" value="MRJP/yellow-related"/>
</dbReference>
<dbReference type="KEGG" id="pgu:PGUG_02940"/>
<dbReference type="PANTHER" id="PTHR10009:SF18">
    <property type="entry name" value="PROTEIN YELLOW-LIKE PROTEIN"/>
    <property type="match status" value="1"/>
</dbReference>
<accession>A5DI39</accession>
<evidence type="ECO:0000256" key="4">
    <source>
        <dbReference type="SAM" id="SignalP"/>
    </source>
</evidence>
<evidence type="ECO:0000313" key="6">
    <source>
        <dbReference type="Proteomes" id="UP000001997"/>
    </source>
</evidence>
<dbReference type="EMBL" id="CH408157">
    <property type="protein sequence ID" value="EDK38842.2"/>
    <property type="molecule type" value="Genomic_DNA"/>
</dbReference>
<gene>
    <name evidence="5" type="ORF">PGUG_02940</name>
</gene>
<dbReference type="GO" id="GO:0005576">
    <property type="term" value="C:extracellular region"/>
    <property type="evidence" value="ECO:0007669"/>
    <property type="project" value="UniProtKB-SubCell"/>
</dbReference>
<evidence type="ECO:0000313" key="5">
    <source>
        <dbReference type="EMBL" id="EDK38842.2"/>
    </source>
</evidence>
<name>A5DI39_PICGU</name>
<keyword evidence="4" id="KW-0732">Signal</keyword>
<dbReference type="OrthoDB" id="7776143at2759"/>
<evidence type="ECO:0008006" key="7">
    <source>
        <dbReference type="Google" id="ProtNLM"/>
    </source>
</evidence>
<proteinExistence type="inferred from homology"/>
<organism evidence="5 6">
    <name type="scientific">Meyerozyma guilliermondii (strain ATCC 6260 / CBS 566 / DSM 6381 / JCM 1539 / NBRC 10279 / NRRL Y-324)</name>
    <name type="common">Yeast</name>
    <name type="synonym">Candida guilliermondii</name>
    <dbReference type="NCBI Taxonomy" id="294746"/>
    <lineage>
        <taxon>Eukaryota</taxon>
        <taxon>Fungi</taxon>
        <taxon>Dikarya</taxon>
        <taxon>Ascomycota</taxon>
        <taxon>Saccharomycotina</taxon>
        <taxon>Pichiomycetes</taxon>
        <taxon>Debaryomycetaceae</taxon>
        <taxon>Meyerozyma</taxon>
    </lineage>
</organism>
<dbReference type="RefSeq" id="XP_001485211.2">
    <property type="nucleotide sequence ID" value="XM_001485161.1"/>
</dbReference>
<keyword evidence="6" id="KW-1185">Reference proteome</keyword>
<dbReference type="InterPro" id="IPR011042">
    <property type="entry name" value="6-blade_b-propeller_TolB-like"/>
</dbReference>
<dbReference type="eggNOG" id="ENOG502QVUM">
    <property type="taxonomic scope" value="Eukaryota"/>
</dbReference>
<dbReference type="OMA" id="IFRMRID"/>
<keyword evidence="3" id="KW-0964">Secreted</keyword>
<feature type="chain" id="PRO_5002679531" description="Major royal jelly protein" evidence="4">
    <location>
        <begin position="25"/>
        <end position="425"/>
    </location>
</feature>
<dbReference type="SUPFAM" id="SSF63829">
    <property type="entry name" value="Calcium-dependent phosphotriesterase"/>
    <property type="match status" value="1"/>
</dbReference>
<comment type="similarity">
    <text evidence="2">Belongs to the major royal jelly protein family.</text>
</comment>
<sequence>MLSSFLIQVISLATFLVASTPTHATAPSWGNSSSILRHDTGVYGPEVEEFHYYYDQWPIGLAVSKEGRTFVCYSRGNLTYTVGEVVNKTAEKPWPNQEMNSPRQGLSQVVDETLFGSTDDTAFISVQALIFTPDNTLWVLDTGRPTINGTSALALPGGPKLMAFDINNNTVKRTYTFPSDVHYPDSYLNDVRIDQRANVTESGQGIAYLVDSSDQGRNGIIMLDLGTGESWRHLDQHPSVLRVPENVPSYEGKPFYMHFEHQPRGFQVEGIDGIQLSVDGETLFYSPMTSSYLYSIPAKYLRANSKKDPLANQRAQNHVNNLGQRGGMANGFEGDTNDLIYMPMPEHNAIYVYNSTSLAAEPFVRDPRILWPDTICIGFDGYLYININQLYYQAAWNNGVDTRQKPGAILRVKLENGGNKVLSLV</sequence>
<evidence type="ECO:0000256" key="1">
    <source>
        <dbReference type="ARBA" id="ARBA00004613"/>
    </source>
</evidence>
<evidence type="ECO:0000256" key="2">
    <source>
        <dbReference type="ARBA" id="ARBA00009127"/>
    </source>
</evidence>
<dbReference type="VEuPathDB" id="FungiDB:PGUG_02940"/>